<dbReference type="Gene3D" id="3.20.20.100">
    <property type="entry name" value="NADP-dependent oxidoreductase domain"/>
    <property type="match status" value="1"/>
</dbReference>
<comment type="similarity">
    <text evidence="1">Belongs to the aldo/keto reductase family.</text>
</comment>
<reference evidence="5" key="1">
    <citation type="submission" date="2015-01" db="EMBL/GenBank/DDBJ databases">
        <authorList>
            <person name="Durling Mikael"/>
        </authorList>
    </citation>
    <scope>NUCLEOTIDE SEQUENCE</scope>
</reference>
<accession>A0A0B7JZJ7</accession>
<protein>
    <recommendedName>
        <fullName evidence="4">NADP-dependent oxidoreductase domain-containing protein</fullName>
    </recommendedName>
</protein>
<name>A0A0B7JZJ7_BIOOC</name>
<keyword evidence="2" id="KW-0521">NADP</keyword>
<dbReference type="PANTHER" id="PTHR43364:SF9">
    <property type="entry name" value="OXIDOREDUCTASE"/>
    <property type="match status" value="1"/>
</dbReference>
<dbReference type="InterPro" id="IPR036812">
    <property type="entry name" value="NAD(P)_OxRdtase_dom_sf"/>
</dbReference>
<dbReference type="SUPFAM" id="SSF51430">
    <property type="entry name" value="NAD(P)-linked oxidoreductase"/>
    <property type="match status" value="1"/>
</dbReference>
<dbReference type="Pfam" id="PF00248">
    <property type="entry name" value="Aldo_ket_red"/>
    <property type="match status" value="2"/>
</dbReference>
<keyword evidence="3" id="KW-0560">Oxidoreductase</keyword>
<evidence type="ECO:0000256" key="3">
    <source>
        <dbReference type="ARBA" id="ARBA00023002"/>
    </source>
</evidence>
<dbReference type="CDD" id="cd19079">
    <property type="entry name" value="AKR_EcYajO-like"/>
    <property type="match status" value="1"/>
</dbReference>
<dbReference type="PANTHER" id="PTHR43364">
    <property type="entry name" value="NADH-SPECIFIC METHYLGLYOXAL REDUCTASE-RELATED"/>
    <property type="match status" value="1"/>
</dbReference>
<sequence length="386" mass="42976">MPSPQAPPSLQKSVDETKVEYVRLGSSGLRISWPILGAMSLGNTGIVSWTLTEDDSVQLLKRAYDIGLNTWDTANTYSNGVSEETIGKALRKYEIPRHKVVIMTKLGFHVGETPDIMGPLHKESLERSKDYVNQAGRLPPNYPHEMPLIHAEGALLTIFENFGSGLSRSAIFSQVEGSLARLDTSYIDVLQLHRLDTTVPPEEIMKALHDLVQSGKVRYIGASSMWATQFAQLQFLAEKNGWTKFVSMQNYYNLCYREEEREMIRFCKDTGVGIIPWAPMYSGRLARPVGYDASARSKMPSAFHPGLTAADGEIIGRVEKVAEKKGWSMSQVALVWHKAKGSVPIVGLNSLARVEEMEELKGKVLTEEEVFFLEEPYVVRGVAGHS</sequence>
<dbReference type="GO" id="GO:0016491">
    <property type="term" value="F:oxidoreductase activity"/>
    <property type="evidence" value="ECO:0007669"/>
    <property type="project" value="UniProtKB-KW"/>
</dbReference>
<dbReference type="EMBL" id="CDPU01000019">
    <property type="protein sequence ID" value="CEO50558.1"/>
    <property type="molecule type" value="Genomic_DNA"/>
</dbReference>
<organism evidence="5">
    <name type="scientific">Bionectria ochroleuca</name>
    <name type="common">Gliocladium roseum</name>
    <dbReference type="NCBI Taxonomy" id="29856"/>
    <lineage>
        <taxon>Eukaryota</taxon>
        <taxon>Fungi</taxon>
        <taxon>Dikarya</taxon>
        <taxon>Ascomycota</taxon>
        <taxon>Pezizomycotina</taxon>
        <taxon>Sordariomycetes</taxon>
        <taxon>Hypocreomycetidae</taxon>
        <taxon>Hypocreales</taxon>
        <taxon>Bionectriaceae</taxon>
        <taxon>Clonostachys</taxon>
    </lineage>
</organism>
<gene>
    <name evidence="5" type="ORF">BN869_000006616_1</name>
</gene>
<dbReference type="InterPro" id="IPR050523">
    <property type="entry name" value="AKR_Detox_Biosynth"/>
</dbReference>
<evidence type="ECO:0000313" key="5">
    <source>
        <dbReference type="EMBL" id="CEO50558.1"/>
    </source>
</evidence>
<evidence type="ECO:0000256" key="1">
    <source>
        <dbReference type="ARBA" id="ARBA00007905"/>
    </source>
</evidence>
<evidence type="ECO:0000256" key="2">
    <source>
        <dbReference type="ARBA" id="ARBA00022857"/>
    </source>
</evidence>
<dbReference type="InterPro" id="IPR023210">
    <property type="entry name" value="NADP_OxRdtase_dom"/>
</dbReference>
<dbReference type="AlphaFoldDB" id="A0A0B7JZJ7"/>
<feature type="domain" description="NADP-dependent oxidoreductase" evidence="4">
    <location>
        <begin position="35"/>
        <end position="128"/>
    </location>
</feature>
<proteinExistence type="inferred from homology"/>
<feature type="domain" description="NADP-dependent oxidoreductase" evidence="4">
    <location>
        <begin position="164"/>
        <end position="370"/>
    </location>
</feature>
<evidence type="ECO:0000259" key="4">
    <source>
        <dbReference type="Pfam" id="PF00248"/>
    </source>
</evidence>